<dbReference type="AlphaFoldDB" id="A0A7C8VHT4"/>
<dbReference type="PANTHER" id="PTHR12072">
    <property type="entry name" value="CWF19, CELL CYCLE CONTROL PROTEIN"/>
    <property type="match status" value="1"/>
</dbReference>
<gene>
    <name evidence="5" type="ORF">TWF970_001800</name>
</gene>
<dbReference type="Pfam" id="PF04676">
    <property type="entry name" value="CwfJ_C_2"/>
    <property type="match status" value="1"/>
</dbReference>
<dbReference type="InterPro" id="IPR040194">
    <property type="entry name" value="Cwf19-like"/>
</dbReference>
<evidence type="ECO:0000259" key="3">
    <source>
        <dbReference type="Pfam" id="PF04676"/>
    </source>
</evidence>
<feature type="region of interest" description="Disordered" evidence="2">
    <location>
        <begin position="190"/>
        <end position="244"/>
    </location>
</feature>
<evidence type="ECO:0000256" key="2">
    <source>
        <dbReference type="SAM" id="MobiDB-lite"/>
    </source>
</evidence>
<feature type="compositionally biased region" description="Basic and acidic residues" evidence="2">
    <location>
        <begin position="196"/>
        <end position="208"/>
    </location>
</feature>
<evidence type="ECO:0000259" key="4">
    <source>
        <dbReference type="Pfam" id="PF04677"/>
    </source>
</evidence>
<feature type="compositionally biased region" description="Basic residues" evidence="2">
    <location>
        <begin position="760"/>
        <end position="769"/>
    </location>
</feature>
<name>A0A7C8VHT4_ORBOL</name>
<evidence type="ECO:0000313" key="5">
    <source>
        <dbReference type="EMBL" id="KAF3282394.1"/>
    </source>
</evidence>
<proteinExistence type="predicted"/>
<feature type="domain" description="Cwf19-like protein C-terminal" evidence="3">
    <location>
        <begin position="929"/>
        <end position="1002"/>
    </location>
</feature>
<dbReference type="GO" id="GO:0000398">
    <property type="term" value="P:mRNA splicing, via spliceosome"/>
    <property type="evidence" value="ECO:0007669"/>
    <property type="project" value="TreeGrafter"/>
</dbReference>
<reference evidence="5 6" key="1">
    <citation type="submission" date="2020-01" db="EMBL/GenBank/DDBJ databases">
        <authorList>
            <person name="Palmer J.M."/>
        </authorList>
    </citation>
    <scope>NUCLEOTIDE SEQUENCE [LARGE SCALE GENOMIC DNA]</scope>
    <source>
        <strain evidence="5 6">TWF970</strain>
    </source>
</reference>
<feature type="domain" description="Cwf19-like C-terminal" evidence="4">
    <location>
        <begin position="778"/>
        <end position="903"/>
    </location>
</feature>
<accession>A0A7C8VHT4</accession>
<dbReference type="GO" id="GO:0061632">
    <property type="term" value="F:RNA lariat debranching enzyme activator activity"/>
    <property type="evidence" value="ECO:0007669"/>
    <property type="project" value="TreeGrafter"/>
</dbReference>
<comment type="caution">
    <text evidence="5">The sequence shown here is derived from an EMBL/GenBank/DDBJ whole genome shotgun (WGS) entry which is preliminary data.</text>
</comment>
<feature type="region of interest" description="Disordered" evidence="2">
    <location>
        <begin position="725"/>
        <end position="773"/>
    </location>
</feature>
<dbReference type="Pfam" id="PF04677">
    <property type="entry name" value="CwfJ_C_1"/>
    <property type="match status" value="1"/>
</dbReference>
<organism evidence="5 6">
    <name type="scientific">Orbilia oligospora</name>
    <name type="common">Nematode-trapping fungus</name>
    <name type="synonym">Arthrobotrys oligospora</name>
    <dbReference type="NCBI Taxonomy" id="2813651"/>
    <lineage>
        <taxon>Eukaryota</taxon>
        <taxon>Fungi</taxon>
        <taxon>Dikarya</taxon>
        <taxon>Ascomycota</taxon>
        <taxon>Pezizomycotina</taxon>
        <taxon>Orbiliomycetes</taxon>
        <taxon>Orbiliales</taxon>
        <taxon>Orbiliaceae</taxon>
        <taxon>Orbilia</taxon>
    </lineage>
</organism>
<dbReference type="Proteomes" id="UP000474640">
    <property type="component" value="Unassembled WGS sequence"/>
</dbReference>
<dbReference type="PANTHER" id="PTHR12072:SF4">
    <property type="entry name" value="CWF19-LIKE PROTEIN 1"/>
    <property type="match status" value="1"/>
</dbReference>
<dbReference type="SUPFAM" id="SSF54197">
    <property type="entry name" value="HIT-like"/>
    <property type="match status" value="1"/>
</dbReference>
<dbReference type="InterPro" id="IPR036265">
    <property type="entry name" value="HIT-like_sf"/>
</dbReference>
<feature type="coiled-coil region" evidence="1">
    <location>
        <begin position="899"/>
        <end position="926"/>
    </location>
</feature>
<sequence>MYLAPDTLFAYKPLPEFNWSVYPRYTCNAINWEGFPTNSEGFVANILFREAPRTPAKIPQVVAFYSARGSKAPEHRLDPCRYDNLAILAHIGQNPEDTSGRIVKLSPRRSNLLTHWREIVPDSNTNEWMDINSDEIRPWHIGYLLFNGEGGGRFWSIDEADQYNGYMTQSLICWNPWYFAHMREDPEVGMGSYNPENDRDDNVGDRLDGYATPADSDSESIGRARGSDDSEEEEEHDKRTVYTSDEDEPIDYTSSRRVYNPPPAEIIRGNPRWVYRPTTRCRGAHPNYVEWRNNRIRDAGDHIRYDPNTYLYEMDYERLIGRGNIIDIELEKQQQEEFRRQQEGVRAAELFYEALASDIDPIQPSDPRNEMFDDIWRWDNPLKFQPESPDPLQALLDRELNNLEEDLRGTSLELRLPIPADLLGKVPKFDPVENIGLEPVPRVRENEALDFGPIRWAPENQIHDIFSGPPSPVGNPSGAFSAILSKLSALSKKNTFSFAIVLGNLFPSPESLSDDTVLSISSLLRGGIEVPFPVYFTLGTYPFPDSIQDKIDNNAGEVCENLFFLGKRSTLTTSDGVKIVTLGGRLDPTLSGASKEQKFPFYSEQDASALRGANFADVLVTGDWPEGVSTGSKVSISSETQELQKGANKPVQRLAQTLRPRYHFVSGGGGFYEREPYKNEVREKDGQDASELVTRFIALADYGNEAKAKWMYAFKLDISTPSTTIPPNCTASPYTPYQKRPPPQQQSNFFWGDQSNEHHHGGHRNKRQRYDKPPPPGPDSCFFCLSNPNIQKHLITSIGSAAYLTTAKGPLTTNLVNAEVSFPGHVLIIPFEHTPTLQGIQDPETLEATVGEMGRYRAALGKMYGSFGCGIVTFEVVRRMGVHPHWQAVPVGKAFIKRVKETFEELAKEEAAIEGIEEREADEKEEGDFFRVWIKNPEEDKEEVLLMKLKDRTRFDLQFGRKVLGKVFGLEDRVNWKDCAQEVEDEIQDAEAFKKAFKEFDFSLDDE</sequence>
<protein>
    <recommendedName>
        <fullName evidence="7">Cwf19-like C-terminal domain-containing protein</fullName>
    </recommendedName>
</protein>
<dbReference type="CDD" id="cd07380">
    <property type="entry name" value="MPP_CWF19_N"/>
    <property type="match status" value="1"/>
</dbReference>
<feature type="compositionally biased region" description="Polar residues" evidence="2">
    <location>
        <begin position="725"/>
        <end position="735"/>
    </location>
</feature>
<evidence type="ECO:0008006" key="7">
    <source>
        <dbReference type="Google" id="ProtNLM"/>
    </source>
</evidence>
<dbReference type="EMBL" id="JAABOJ010000013">
    <property type="protein sequence ID" value="KAF3282394.1"/>
    <property type="molecule type" value="Genomic_DNA"/>
</dbReference>
<dbReference type="InterPro" id="IPR006767">
    <property type="entry name" value="Cwf19-like_C_dom-2"/>
</dbReference>
<dbReference type="GO" id="GO:0071014">
    <property type="term" value="C:post-mRNA release spliceosomal complex"/>
    <property type="evidence" value="ECO:0007669"/>
    <property type="project" value="TreeGrafter"/>
</dbReference>
<dbReference type="OrthoDB" id="444325at2759"/>
<keyword evidence="1" id="KW-0175">Coiled coil</keyword>
<evidence type="ECO:0000313" key="6">
    <source>
        <dbReference type="Proteomes" id="UP000474640"/>
    </source>
</evidence>
<evidence type="ECO:0000256" key="1">
    <source>
        <dbReference type="SAM" id="Coils"/>
    </source>
</evidence>
<dbReference type="InterPro" id="IPR006768">
    <property type="entry name" value="Cwf19-like_C_dom-1"/>
</dbReference>